<dbReference type="Proteomes" id="UP001162480">
    <property type="component" value="Chromosome 4"/>
</dbReference>
<keyword evidence="2" id="KW-1185">Reference proteome</keyword>
<dbReference type="AlphaFoldDB" id="A0AA36ATI4"/>
<dbReference type="EMBL" id="OX597817">
    <property type="protein sequence ID" value="CAI9721378.1"/>
    <property type="molecule type" value="Genomic_DNA"/>
</dbReference>
<evidence type="ECO:0000313" key="2">
    <source>
        <dbReference type="Proteomes" id="UP001162480"/>
    </source>
</evidence>
<name>A0AA36ATI4_OCTVU</name>
<sequence length="213" mass="24313">MFLEAKSYAAVGRYYVVNENTTRYIKKSEVTIRTTVTDYERFSPEDIQHDAVNNAGKLAKVLVGEGFDITQDAHSETLIDEDLLELTKSGSEGEEEAPDPEEEKDEVGLVIEHLSVLLKTVKELQVKAEAWDPCMIRSLQFKNAIDAAKQIYKTLLTTMKKQRQKPLITMFRKPTKKALHENMTFSKRHEEEASPEVLKMFFAVQILPLLFSS</sequence>
<protein>
    <submittedName>
        <fullName evidence="1">Uncharacterized protein</fullName>
    </submittedName>
</protein>
<accession>A0AA36ATI4</accession>
<proteinExistence type="predicted"/>
<gene>
    <name evidence="1" type="ORF">OCTVUL_1B028640</name>
</gene>
<organism evidence="1 2">
    <name type="scientific">Octopus vulgaris</name>
    <name type="common">Common octopus</name>
    <dbReference type="NCBI Taxonomy" id="6645"/>
    <lineage>
        <taxon>Eukaryota</taxon>
        <taxon>Metazoa</taxon>
        <taxon>Spiralia</taxon>
        <taxon>Lophotrochozoa</taxon>
        <taxon>Mollusca</taxon>
        <taxon>Cephalopoda</taxon>
        <taxon>Coleoidea</taxon>
        <taxon>Octopodiformes</taxon>
        <taxon>Octopoda</taxon>
        <taxon>Incirrata</taxon>
        <taxon>Octopodidae</taxon>
        <taxon>Octopus</taxon>
    </lineage>
</organism>
<evidence type="ECO:0000313" key="1">
    <source>
        <dbReference type="EMBL" id="CAI9721378.1"/>
    </source>
</evidence>
<reference evidence="1" key="1">
    <citation type="submission" date="2023-08" db="EMBL/GenBank/DDBJ databases">
        <authorList>
            <person name="Alioto T."/>
            <person name="Alioto T."/>
            <person name="Gomez Garrido J."/>
        </authorList>
    </citation>
    <scope>NUCLEOTIDE SEQUENCE</scope>
</reference>